<dbReference type="Proteomes" id="UP000886844">
    <property type="component" value="Unassembled WGS sequence"/>
</dbReference>
<dbReference type="InterPro" id="IPR036942">
    <property type="entry name" value="Beta-barrel_TonB_sf"/>
</dbReference>
<dbReference type="NCBIfam" id="TIGR04056">
    <property type="entry name" value="OMP_RagA_SusC"/>
    <property type="match status" value="1"/>
</dbReference>
<feature type="domain" description="Secretin/TonB short N-terminal" evidence="8">
    <location>
        <begin position="43"/>
        <end position="94"/>
    </location>
</feature>
<evidence type="ECO:0000256" key="2">
    <source>
        <dbReference type="ARBA" id="ARBA00022448"/>
    </source>
</evidence>
<keyword evidence="3 7" id="KW-1134">Transmembrane beta strand</keyword>
<protein>
    <submittedName>
        <fullName evidence="9">TonB-dependent receptor</fullName>
    </submittedName>
</protein>
<dbReference type="InterPro" id="IPR037066">
    <property type="entry name" value="Plug_dom_sf"/>
</dbReference>
<keyword evidence="6 7" id="KW-0998">Cell outer membrane</keyword>
<dbReference type="AlphaFoldDB" id="A0A9D1YZH8"/>
<dbReference type="EMBL" id="DXDA01000037">
    <property type="protein sequence ID" value="HIY68684.1"/>
    <property type="molecule type" value="Genomic_DNA"/>
</dbReference>
<evidence type="ECO:0000256" key="1">
    <source>
        <dbReference type="ARBA" id="ARBA00004571"/>
    </source>
</evidence>
<dbReference type="NCBIfam" id="TIGR04057">
    <property type="entry name" value="SusC_RagA_signa"/>
    <property type="match status" value="1"/>
</dbReference>
<keyword evidence="4 7" id="KW-0812">Transmembrane</keyword>
<organism evidence="9 10">
    <name type="scientific">Candidatus Alistipes intestinigallinarum</name>
    <dbReference type="NCBI Taxonomy" id="2838440"/>
    <lineage>
        <taxon>Bacteria</taxon>
        <taxon>Pseudomonadati</taxon>
        <taxon>Bacteroidota</taxon>
        <taxon>Bacteroidia</taxon>
        <taxon>Bacteroidales</taxon>
        <taxon>Rikenellaceae</taxon>
        <taxon>Alistipes</taxon>
    </lineage>
</organism>
<evidence type="ECO:0000256" key="4">
    <source>
        <dbReference type="ARBA" id="ARBA00022692"/>
    </source>
</evidence>
<dbReference type="Gene3D" id="2.60.40.1120">
    <property type="entry name" value="Carboxypeptidase-like, regulatory domain"/>
    <property type="match status" value="1"/>
</dbReference>
<comment type="caution">
    <text evidence="9">The sequence shown here is derived from an EMBL/GenBank/DDBJ whole genome shotgun (WGS) entry which is preliminary data.</text>
</comment>
<name>A0A9D1YZH8_9BACT</name>
<reference evidence="9" key="1">
    <citation type="journal article" date="2021" name="PeerJ">
        <title>Extensive microbial diversity within the chicken gut microbiome revealed by metagenomics and culture.</title>
        <authorList>
            <person name="Gilroy R."/>
            <person name="Ravi A."/>
            <person name="Getino M."/>
            <person name="Pursley I."/>
            <person name="Horton D.L."/>
            <person name="Alikhan N.F."/>
            <person name="Baker D."/>
            <person name="Gharbi K."/>
            <person name="Hall N."/>
            <person name="Watson M."/>
            <person name="Adriaenssens E.M."/>
            <person name="Foster-Nyarko E."/>
            <person name="Jarju S."/>
            <person name="Secka A."/>
            <person name="Antonio M."/>
            <person name="Oren A."/>
            <person name="Chaudhuri R.R."/>
            <person name="La Ragione R."/>
            <person name="Hildebrand F."/>
            <person name="Pallen M.J."/>
        </authorList>
    </citation>
    <scope>NUCLEOTIDE SEQUENCE</scope>
    <source>
        <strain evidence="9">5134</strain>
    </source>
</reference>
<reference evidence="9" key="2">
    <citation type="submission" date="2021-04" db="EMBL/GenBank/DDBJ databases">
        <authorList>
            <person name="Gilroy R."/>
        </authorList>
    </citation>
    <scope>NUCLEOTIDE SEQUENCE</scope>
    <source>
        <strain evidence="9">5134</strain>
    </source>
</reference>
<dbReference type="InterPro" id="IPR039426">
    <property type="entry name" value="TonB-dep_rcpt-like"/>
</dbReference>
<dbReference type="InterPro" id="IPR023997">
    <property type="entry name" value="TonB-dep_OMP_SusC/RagA_CS"/>
</dbReference>
<keyword evidence="2 7" id="KW-0813">Transport</keyword>
<dbReference type="Pfam" id="PF07660">
    <property type="entry name" value="STN"/>
    <property type="match status" value="1"/>
</dbReference>
<evidence type="ECO:0000259" key="8">
    <source>
        <dbReference type="SMART" id="SM00965"/>
    </source>
</evidence>
<evidence type="ECO:0000256" key="6">
    <source>
        <dbReference type="ARBA" id="ARBA00023237"/>
    </source>
</evidence>
<keyword evidence="5 7" id="KW-0472">Membrane</keyword>
<dbReference type="InterPro" id="IPR023996">
    <property type="entry name" value="TonB-dep_OMP_SusC/RagA"/>
</dbReference>
<dbReference type="InterPro" id="IPR008969">
    <property type="entry name" value="CarboxyPept-like_regulatory"/>
</dbReference>
<accession>A0A9D1YZH8</accession>
<dbReference type="GO" id="GO:0009279">
    <property type="term" value="C:cell outer membrane"/>
    <property type="evidence" value="ECO:0007669"/>
    <property type="project" value="UniProtKB-SubCell"/>
</dbReference>
<dbReference type="Gene3D" id="2.170.130.10">
    <property type="entry name" value="TonB-dependent receptor, plug domain"/>
    <property type="match status" value="1"/>
</dbReference>
<evidence type="ECO:0000256" key="7">
    <source>
        <dbReference type="PROSITE-ProRule" id="PRU01360"/>
    </source>
</evidence>
<dbReference type="SUPFAM" id="SSF56935">
    <property type="entry name" value="Porins"/>
    <property type="match status" value="1"/>
</dbReference>
<dbReference type="PROSITE" id="PS52016">
    <property type="entry name" value="TONB_DEPENDENT_REC_3"/>
    <property type="match status" value="1"/>
</dbReference>
<sequence length="1087" mass="121185">MIALLWCSPLSAAEQPADEQITLRVRNLSIPEIFKRIEQNYDYRFFYRDEQLRGLGRRSLQVKNASLESVMDRLLEGTPLTYKIDSRHIVLYSRPSIREAASNPDGSFTVEGCVTNASGSRLAGVTVIVAENPSKGTITGVDGTYRLDNVPPQSTLKFSFIGMKSAEVPVAGRTAVDVTLEDSSIGIDDVVVVGYGTMRKQDLTGSIVSADIDAFREAPNVSIVQSLQGSVPGLNVGQVTSAGANPSITVRGQNTFDGGNTAPLLVVDGIIYKGNLVDLNPSDIKSIDVLKDASSASVYGSRAANGVILITTMTGANEPSKPVITYSASYSIQSPAHRLKPLNREQFLRRVRDALWDKAYLAPDYTQYNPDFDITSAWISPANIKGFENGTDFDWWDAATQTGHIQTHNLSIRGATDRTSYFISSGYTDQLGYIMNDKYKRWTGRINLENKILSWFKVGVQSMVASGNFSGQTPAMGDIMRMSPLTVPRDEAGDLIRQPMDQNVPNPFEPTEIDDLNKELNLMGTVYAVVDIPYVKGLSYRVNYSHDYRITRRYTSDPNGSNYTGEASKYNATAHDWTIDNILTYERTFNDVHNVNITLLAGREENEYENTNATASDFSNLDLGYNKLGVATTQKVSSSAWDESSLYYMARAHYGYKGRYLGTFTVRRDGFSGFSKKNKFGVFPSAAVAWVVSGENFMKNKPLSIEFLKLRASYGMTGNRTLGRYGTLAQVSANPSYIYGDNNLPSIGQYISSMANDALKWETTLGLNLGVDFSILKGRVSGNFEYYNTNTRNILYSINIPQMTGFSSIKSNIGKIHNHGFEFSINSRNIQTKDFAWDMTVNFSLNRNRVVSILGPQNDIDGDGREDDLVSSSLFIDQPLGSIYYYNIQGIYQLDDDDIPAGYRPGQYRVQDLDGNDKITPDGDRMIIGYKDPSYRFSIANTFTYKNFTLRVFINSIQGGKNRYMAANTPDVGYNDAATNCNAFAYDYWTPANPDAEYAQLYYATPTVTTVYRQRSFVRLQDVSLSYRFNRELLSKIGLRDLKLYVSGKNLYTWTNWQGWDPETGQGLTLNGRPVLRSWTFGVEIGF</sequence>
<evidence type="ECO:0000313" key="10">
    <source>
        <dbReference type="Proteomes" id="UP000886844"/>
    </source>
</evidence>
<evidence type="ECO:0000313" key="9">
    <source>
        <dbReference type="EMBL" id="HIY68684.1"/>
    </source>
</evidence>
<comment type="similarity">
    <text evidence="7">Belongs to the TonB-dependent receptor family.</text>
</comment>
<dbReference type="Gene3D" id="3.55.50.30">
    <property type="match status" value="1"/>
</dbReference>
<proteinExistence type="inferred from homology"/>
<comment type="subcellular location">
    <subcellularLocation>
        <location evidence="1 7">Cell outer membrane</location>
        <topology evidence="1 7">Multi-pass membrane protein</topology>
    </subcellularLocation>
</comment>
<evidence type="ECO:0000256" key="3">
    <source>
        <dbReference type="ARBA" id="ARBA00022452"/>
    </source>
</evidence>
<gene>
    <name evidence="9" type="ORF">H9828_04640</name>
</gene>
<dbReference type="Gene3D" id="2.40.170.20">
    <property type="entry name" value="TonB-dependent receptor, beta-barrel domain"/>
    <property type="match status" value="1"/>
</dbReference>
<evidence type="ECO:0000256" key="5">
    <source>
        <dbReference type="ARBA" id="ARBA00023136"/>
    </source>
</evidence>
<dbReference type="SMART" id="SM00965">
    <property type="entry name" value="STN"/>
    <property type="match status" value="1"/>
</dbReference>
<dbReference type="InterPro" id="IPR012910">
    <property type="entry name" value="Plug_dom"/>
</dbReference>
<dbReference type="Pfam" id="PF07715">
    <property type="entry name" value="Plug"/>
    <property type="match status" value="1"/>
</dbReference>
<dbReference type="Pfam" id="PF13715">
    <property type="entry name" value="CarbopepD_reg_2"/>
    <property type="match status" value="1"/>
</dbReference>
<keyword evidence="9" id="KW-0675">Receptor</keyword>
<dbReference type="SUPFAM" id="SSF49464">
    <property type="entry name" value="Carboxypeptidase regulatory domain-like"/>
    <property type="match status" value="1"/>
</dbReference>
<dbReference type="InterPro" id="IPR011662">
    <property type="entry name" value="Secretin/TonB_short_N"/>
</dbReference>